<comment type="similarity">
    <text evidence="1">Belongs to the RelB/DinJ antitoxin family.</text>
</comment>
<protein>
    <submittedName>
        <fullName evidence="3">Type II toxin-antitoxin system RelB/DinJ family antitoxin</fullName>
    </submittedName>
</protein>
<keyword evidence="4" id="KW-1185">Reference proteome</keyword>
<dbReference type="Gene3D" id="1.10.1220.10">
    <property type="entry name" value="Met repressor-like"/>
    <property type="match status" value="1"/>
</dbReference>
<accession>A0ABS2GHF8</accession>
<dbReference type="InterPro" id="IPR007337">
    <property type="entry name" value="RelB/DinJ"/>
</dbReference>
<dbReference type="Pfam" id="PF04221">
    <property type="entry name" value="RelB"/>
    <property type="match status" value="1"/>
</dbReference>
<dbReference type="NCBIfam" id="TIGR02384">
    <property type="entry name" value="RelB_DinJ"/>
    <property type="match status" value="1"/>
</dbReference>
<dbReference type="EMBL" id="JACJLA010000026">
    <property type="protein sequence ID" value="MBM6913614.1"/>
    <property type="molecule type" value="Genomic_DNA"/>
</dbReference>
<name>A0ABS2GHF8_9FIRM</name>
<dbReference type="PANTHER" id="PTHR38781:SF1">
    <property type="entry name" value="ANTITOXIN DINJ-RELATED"/>
    <property type="match status" value="1"/>
</dbReference>
<dbReference type="PIRSF" id="PIRSF003108">
    <property type="entry name" value="DinJ"/>
    <property type="match status" value="1"/>
</dbReference>
<sequence>MATTKNLNVKIDADLKERAEIVFSELGLPTSTAITIFLKTVVRCGGIPFDVRLSPEYQRTLAAIEDVKHHKNLSKTYDTVDELMEELNA</sequence>
<keyword evidence="2" id="KW-1277">Toxin-antitoxin system</keyword>
<dbReference type="InterPro" id="IPR013321">
    <property type="entry name" value="Arc_rbn_hlx_hlx"/>
</dbReference>
<dbReference type="RefSeq" id="WP_205088467.1">
    <property type="nucleotide sequence ID" value="NZ_CALXQD010000015.1"/>
</dbReference>
<evidence type="ECO:0000256" key="1">
    <source>
        <dbReference type="ARBA" id="ARBA00010562"/>
    </source>
</evidence>
<evidence type="ECO:0000256" key="2">
    <source>
        <dbReference type="ARBA" id="ARBA00022649"/>
    </source>
</evidence>
<evidence type="ECO:0000313" key="4">
    <source>
        <dbReference type="Proteomes" id="UP000707138"/>
    </source>
</evidence>
<dbReference type="Proteomes" id="UP000707138">
    <property type="component" value="Unassembled WGS sequence"/>
</dbReference>
<organism evidence="3 4">
    <name type="scientific">Veillonella magna</name>
    <dbReference type="NCBI Taxonomy" id="464322"/>
    <lineage>
        <taxon>Bacteria</taxon>
        <taxon>Bacillati</taxon>
        <taxon>Bacillota</taxon>
        <taxon>Negativicutes</taxon>
        <taxon>Veillonellales</taxon>
        <taxon>Veillonellaceae</taxon>
        <taxon>Veillonella</taxon>
    </lineage>
</organism>
<dbReference type="InterPro" id="IPR026262">
    <property type="entry name" value="DinJ"/>
</dbReference>
<dbReference type="PANTHER" id="PTHR38781">
    <property type="entry name" value="ANTITOXIN DINJ-RELATED"/>
    <property type="match status" value="1"/>
</dbReference>
<gene>
    <name evidence="3" type="ORF">H6A01_09835</name>
</gene>
<comment type="caution">
    <text evidence="3">The sequence shown here is derived from an EMBL/GenBank/DDBJ whole genome shotgun (WGS) entry which is preliminary data.</text>
</comment>
<reference evidence="3 4" key="1">
    <citation type="journal article" date="2021" name="Sci. Rep.">
        <title>The distribution of antibiotic resistance genes in chicken gut microbiota commensals.</title>
        <authorList>
            <person name="Juricova H."/>
            <person name="Matiasovicova J."/>
            <person name="Kubasova T."/>
            <person name="Cejkova D."/>
            <person name="Rychlik I."/>
        </authorList>
    </citation>
    <scope>NUCLEOTIDE SEQUENCE [LARGE SCALE GENOMIC DNA]</scope>
    <source>
        <strain evidence="3 4">An537</strain>
    </source>
</reference>
<proteinExistence type="inferred from homology"/>
<evidence type="ECO:0000313" key="3">
    <source>
        <dbReference type="EMBL" id="MBM6913614.1"/>
    </source>
</evidence>